<evidence type="ECO:0000313" key="8">
    <source>
        <dbReference type="Proteomes" id="UP001044222"/>
    </source>
</evidence>
<feature type="repeat" description="ANK" evidence="4">
    <location>
        <begin position="209"/>
        <end position="241"/>
    </location>
</feature>
<evidence type="ECO:0000256" key="3">
    <source>
        <dbReference type="ARBA" id="ARBA00023043"/>
    </source>
</evidence>
<dbReference type="SUPFAM" id="SSF48403">
    <property type="entry name" value="Ankyrin repeat"/>
    <property type="match status" value="2"/>
</dbReference>
<feature type="repeat" description="ANK" evidence="4">
    <location>
        <begin position="496"/>
        <end position="528"/>
    </location>
</feature>
<sequence>MAASSVTMSGSRAPTLGFEDYSLYSGLSEDELIAMAIEHSLAEAHASGAQSAAAKVPALQVRQNPAAQNPGHQNPARQNLFARRTFPPREQNVPPPANPPSEKAYDKMGNIEAHFVTGSGKRMVRWRKYDGSLHVSPEPVEEINPLCRAVWEGNVKVVRELVKKSPKSITEPYREGWIALHEAAYYGQEECLQILLRARPEMINIRSDKNHTPLFLAVSRSQVACVQFLLENGGDPNIPNCAKETPLLKACERENPEIVAALLNHGAQANKICVQGWTALHEAVSRNNVEICEMLVRAGAKINARNMYGISPLFSAAQSGQVDTLRFLIKNDADINSQANDGATALYEASKNGHEEIVELLLSQNADANRATKSGFLPLHIAAQRGNEGKRLLYKMTDPYNYESSVKIVSLLIPVTSKARVRRSGISPLHLAAERNKNDVLEVLIDAGYDVNATLSLDHSKMYEDRRSTTLYFAVLNNNIDATTMLLDAGANPNLDTFSPLLVALRQGCIQTVTLLVDHGANVNASVSTHPTSFPGTVMFCMKYLSLLKYLMDNGCDALSCFQCYYGSNPHPPIKTTRRRDSLDDRSEEAPKIPVQFCEMISAERNSRWAGPIIDVLLDYVGNVQLCARLIEHLDSYEDWAGIKEKSVPPRPLMQLCRIRICSLVGRTRLRRLNTLPLPGRLIKYLKHEERIREVDL</sequence>
<dbReference type="Pfam" id="PF00023">
    <property type="entry name" value="Ank"/>
    <property type="match status" value="1"/>
</dbReference>
<accession>A0A9D3MF33</accession>
<dbReference type="InterPro" id="IPR001496">
    <property type="entry name" value="SOCS_box"/>
</dbReference>
<dbReference type="AlphaFoldDB" id="A0A9D3MF33"/>
<keyword evidence="2" id="KW-0677">Repeat</keyword>
<proteinExistence type="predicted"/>
<keyword evidence="3 4" id="KW-0040">ANK repeat</keyword>
<dbReference type="GO" id="GO:0035556">
    <property type="term" value="P:intracellular signal transduction"/>
    <property type="evidence" value="ECO:0007669"/>
    <property type="project" value="InterPro"/>
</dbReference>
<dbReference type="Pfam" id="PF13637">
    <property type="entry name" value="Ank_4"/>
    <property type="match status" value="1"/>
</dbReference>
<dbReference type="SMART" id="SM00248">
    <property type="entry name" value="ANK"/>
    <property type="match status" value="11"/>
</dbReference>
<feature type="repeat" description="ANK" evidence="4">
    <location>
        <begin position="308"/>
        <end position="340"/>
    </location>
</feature>
<keyword evidence="8" id="KW-1185">Reference proteome</keyword>
<name>A0A9D3MF33_ANGAN</name>
<evidence type="ECO:0000313" key="7">
    <source>
        <dbReference type="EMBL" id="KAG5846906.1"/>
    </source>
</evidence>
<evidence type="ECO:0000259" key="6">
    <source>
        <dbReference type="PROSITE" id="PS50225"/>
    </source>
</evidence>
<organism evidence="7 8">
    <name type="scientific">Anguilla anguilla</name>
    <name type="common">European freshwater eel</name>
    <name type="synonym">Muraena anguilla</name>
    <dbReference type="NCBI Taxonomy" id="7936"/>
    <lineage>
        <taxon>Eukaryota</taxon>
        <taxon>Metazoa</taxon>
        <taxon>Chordata</taxon>
        <taxon>Craniata</taxon>
        <taxon>Vertebrata</taxon>
        <taxon>Euteleostomi</taxon>
        <taxon>Actinopterygii</taxon>
        <taxon>Neopterygii</taxon>
        <taxon>Teleostei</taxon>
        <taxon>Anguilliformes</taxon>
        <taxon>Anguillidae</taxon>
        <taxon>Anguilla</taxon>
    </lineage>
</organism>
<dbReference type="SUPFAM" id="SSF158235">
    <property type="entry name" value="SOCS box-like"/>
    <property type="match status" value="1"/>
</dbReference>
<comment type="pathway">
    <text evidence="1">Protein modification; protein ubiquitination.</text>
</comment>
<feature type="repeat" description="ANK" evidence="4">
    <location>
        <begin position="424"/>
        <end position="456"/>
    </location>
</feature>
<dbReference type="PROSITE" id="PS50088">
    <property type="entry name" value="ANK_REPEAT"/>
    <property type="match status" value="7"/>
</dbReference>
<feature type="repeat" description="ANK" evidence="4">
    <location>
        <begin position="341"/>
        <end position="373"/>
    </location>
</feature>
<feature type="domain" description="SOCS box" evidence="6">
    <location>
        <begin position="650"/>
        <end position="692"/>
    </location>
</feature>
<dbReference type="SMART" id="SM00969">
    <property type="entry name" value="SOCS_box"/>
    <property type="match status" value="1"/>
</dbReference>
<dbReference type="InterPro" id="IPR036770">
    <property type="entry name" value="Ankyrin_rpt-contain_sf"/>
</dbReference>
<dbReference type="InterPro" id="IPR002110">
    <property type="entry name" value="Ankyrin_rpt"/>
</dbReference>
<dbReference type="Proteomes" id="UP001044222">
    <property type="component" value="Chromosome 6"/>
</dbReference>
<dbReference type="InterPro" id="IPR036036">
    <property type="entry name" value="SOCS_box-like_dom_sf"/>
</dbReference>
<dbReference type="Gene3D" id="1.25.40.20">
    <property type="entry name" value="Ankyrin repeat-containing domain"/>
    <property type="match status" value="2"/>
</dbReference>
<evidence type="ECO:0000256" key="1">
    <source>
        <dbReference type="ARBA" id="ARBA00004906"/>
    </source>
</evidence>
<dbReference type="EMBL" id="JAFIRN010000006">
    <property type="protein sequence ID" value="KAG5846906.1"/>
    <property type="molecule type" value="Genomic_DNA"/>
</dbReference>
<dbReference type="Gene3D" id="1.10.750.20">
    <property type="entry name" value="SOCS box"/>
    <property type="match status" value="1"/>
</dbReference>
<dbReference type="PANTHER" id="PTHR24173:SF74">
    <property type="entry name" value="ANKYRIN REPEAT DOMAIN-CONTAINING PROTEIN 16"/>
    <property type="match status" value="1"/>
</dbReference>
<protein>
    <recommendedName>
        <fullName evidence="6">SOCS box domain-containing protein</fullName>
    </recommendedName>
</protein>
<feature type="repeat" description="ANK" evidence="4">
    <location>
        <begin position="275"/>
        <end position="307"/>
    </location>
</feature>
<feature type="repeat" description="ANK" evidence="4">
    <location>
        <begin position="466"/>
        <end position="498"/>
    </location>
</feature>
<dbReference type="Pfam" id="PF12796">
    <property type="entry name" value="Ank_2"/>
    <property type="match status" value="3"/>
</dbReference>
<comment type="caution">
    <text evidence="7">The sequence shown here is derived from an EMBL/GenBank/DDBJ whole genome shotgun (WGS) entry which is preliminary data.</text>
</comment>
<dbReference type="PROSITE" id="PS50225">
    <property type="entry name" value="SOCS"/>
    <property type="match status" value="1"/>
</dbReference>
<dbReference type="PRINTS" id="PR01415">
    <property type="entry name" value="ANKYRIN"/>
</dbReference>
<reference evidence="7" key="1">
    <citation type="submission" date="2021-01" db="EMBL/GenBank/DDBJ databases">
        <title>A chromosome-scale assembly of European eel, Anguilla anguilla.</title>
        <authorList>
            <person name="Henkel C."/>
            <person name="Jong-Raadsen S.A."/>
            <person name="Dufour S."/>
            <person name="Weltzien F.-A."/>
            <person name="Palstra A.P."/>
            <person name="Pelster B."/>
            <person name="Spaink H.P."/>
            <person name="Van Den Thillart G.E."/>
            <person name="Jansen H."/>
            <person name="Zahm M."/>
            <person name="Klopp C."/>
            <person name="Cedric C."/>
            <person name="Louis A."/>
            <person name="Berthelot C."/>
            <person name="Parey E."/>
            <person name="Roest Crollius H."/>
            <person name="Montfort J."/>
            <person name="Robinson-Rechavi M."/>
            <person name="Bucao C."/>
            <person name="Bouchez O."/>
            <person name="Gislard M."/>
            <person name="Lluch J."/>
            <person name="Milhes M."/>
            <person name="Lampietro C."/>
            <person name="Lopez Roques C."/>
            <person name="Donnadieu C."/>
            <person name="Braasch I."/>
            <person name="Desvignes T."/>
            <person name="Postlethwait J."/>
            <person name="Bobe J."/>
            <person name="Guiguen Y."/>
            <person name="Dirks R."/>
        </authorList>
    </citation>
    <scope>NUCLEOTIDE SEQUENCE</scope>
    <source>
        <strain evidence="7">Tag_6206</strain>
        <tissue evidence="7">Liver</tissue>
    </source>
</reference>
<evidence type="ECO:0000256" key="2">
    <source>
        <dbReference type="ARBA" id="ARBA00022737"/>
    </source>
</evidence>
<dbReference type="PANTHER" id="PTHR24173">
    <property type="entry name" value="ANKYRIN REPEAT CONTAINING"/>
    <property type="match status" value="1"/>
</dbReference>
<dbReference type="FunFam" id="1.10.750.20:FF:000001">
    <property type="entry name" value="Ankyrin repeat and SOCS box containing 1"/>
    <property type="match status" value="1"/>
</dbReference>
<dbReference type="PROSITE" id="PS50297">
    <property type="entry name" value="ANK_REP_REGION"/>
    <property type="match status" value="6"/>
</dbReference>
<evidence type="ECO:0000256" key="4">
    <source>
        <dbReference type="PROSITE-ProRule" id="PRU00023"/>
    </source>
</evidence>
<evidence type="ECO:0000256" key="5">
    <source>
        <dbReference type="SAM" id="MobiDB-lite"/>
    </source>
</evidence>
<dbReference type="Pfam" id="PF07525">
    <property type="entry name" value="SOCS_box"/>
    <property type="match status" value="1"/>
</dbReference>
<gene>
    <name evidence="7" type="ORF">ANANG_G00119940</name>
</gene>
<feature type="region of interest" description="Disordered" evidence="5">
    <location>
        <begin position="86"/>
        <end position="105"/>
    </location>
</feature>